<dbReference type="OrthoDB" id="1739345at2"/>
<reference evidence="2 3" key="2">
    <citation type="journal article" date="2012" name="Stand. Genomic Sci.">
        <title>Complete Genome Sequence of Clostridium clariflavum DSM 19732.</title>
        <authorList>
            <person name="Izquierdo J.A."/>
            <person name="Goodwin L."/>
            <person name="Davenport K.W."/>
            <person name="Teshima H."/>
            <person name="Bruce D."/>
            <person name="Detter C."/>
            <person name="Tapia R."/>
            <person name="Han S."/>
            <person name="Land M."/>
            <person name="Hauser L."/>
            <person name="Jeffries C.D."/>
            <person name="Han J."/>
            <person name="Pitluck S."/>
            <person name="Nolan M."/>
            <person name="Chen A."/>
            <person name="Huntemann M."/>
            <person name="Mavromatis K."/>
            <person name="Mikhailova N."/>
            <person name="Liolios K."/>
            <person name="Woyke T."/>
            <person name="Lynd L.R."/>
        </authorList>
    </citation>
    <scope>NUCLEOTIDE SEQUENCE [LARGE SCALE GENOMIC DNA]</scope>
    <source>
        <strain evidence="3">DSM 19732 / NBRC 101661 / EBR45</strain>
    </source>
</reference>
<dbReference type="Proteomes" id="UP000005435">
    <property type="component" value="Chromosome"/>
</dbReference>
<dbReference type="STRING" id="720554.Clocl_1754"/>
<keyword evidence="1" id="KW-1133">Transmembrane helix</keyword>
<feature type="transmembrane region" description="Helical" evidence="1">
    <location>
        <begin position="38"/>
        <end position="57"/>
    </location>
</feature>
<accession>G8LTB7</accession>
<keyword evidence="1" id="KW-0812">Transmembrane</keyword>
<dbReference type="Pfam" id="PF11167">
    <property type="entry name" value="DUF2953"/>
    <property type="match status" value="1"/>
</dbReference>
<dbReference type="AlphaFoldDB" id="G8LTB7"/>
<name>G8LTB7_ACECE</name>
<dbReference type="HOGENOM" id="CLU_050652_2_0_9"/>
<dbReference type="EMBL" id="CP003065">
    <property type="protein sequence ID" value="AEV68364.1"/>
    <property type="molecule type" value="Genomic_DNA"/>
</dbReference>
<organism evidence="2 3">
    <name type="scientific">Acetivibrio clariflavus (strain DSM 19732 / NBRC 101661 / EBR45)</name>
    <name type="common">Clostridium clariflavum</name>
    <dbReference type="NCBI Taxonomy" id="720554"/>
    <lineage>
        <taxon>Bacteria</taxon>
        <taxon>Bacillati</taxon>
        <taxon>Bacillota</taxon>
        <taxon>Clostridia</taxon>
        <taxon>Eubacteriales</taxon>
        <taxon>Oscillospiraceae</taxon>
        <taxon>Acetivibrio</taxon>
    </lineage>
</organism>
<protein>
    <recommendedName>
        <fullName evidence="4">DUF2953 domain-containing protein</fullName>
    </recommendedName>
</protein>
<dbReference type="KEGG" id="ccl:Clocl_1754"/>
<keyword evidence="1" id="KW-0472">Membrane</keyword>
<gene>
    <name evidence="2" type="ordered locus">Clocl_1754</name>
</gene>
<dbReference type="eggNOG" id="ENOG50332HT">
    <property type="taxonomic scope" value="Bacteria"/>
</dbReference>
<evidence type="ECO:0000256" key="1">
    <source>
        <dbReference type="SAM" id="Phobius"/>
    </source>
</evidence>
<evidence type="ECO:0000313" key="2">
    <source>
        <dbReference type="EMBL" id="AEV68364.1"/>
    </source>
</evidence>
<keyword evidence="3" id="KW-1185">Reference proteome</keyword>
<evidence type="ECO:0008006" key="4">
    <source>
        <dbReference type="Google" id="ProtNLM"/>
    </source>
</evidence>
<sequence length="214" mass="25058" precursor="true">MTILIILGYILAALIVWIILILIIPFEFMVNAQKKERTFISAKVIWLWGLFGFYYTLIYSQQPIMHVQIFWYKKRIGKNKANKGHKKRKQKDKEKDGSINYFDTEFLECTLVCIKKILKHLKPKKFEIEGTLGFEDPYITGIVCAMLNVLLAELKTKNIKINMVFDEEIYEGKGTIQGRGVLAYIAYLALRLYLSRPDKINQKPKFKEVNLNVR</sequence>
<proteinExistence type="predicted"/>
<reference evidence="3" key="1">
    <citation type="submission" date="2011-12" db="EMBL/GenBank/DDBJ databases">
        <title>Complete sequence of Clostridium clariflavum DSM 19732.</title>
        <authorList>
            <consortium name="US DOE Joint Genome Institute"/>
            <person name="Lucas S."/>
            <person name="Han J."/>
            <person name="Lapidus A."/>
            <person name="Cheng J.-F."/>
            <person name="Goodwin L."/>
            <person name="Pitluck S."/>
            <person name="Peters L."/>
            <person name="Teshima H."/>
            <person name="Detter J.C."/>
            <person name="Han C."/>
            <person name="Tapia R."/>
            <person name="Land M."/>
            <person name="Hauser L."/>
            <person name="Kyrpides N."/>
            <person name="Ivanova N."/>
            <person name="Pagani I."/>
            <person name="Kitzmiller T."/>
            <person name="Lynd L."/>
            <person name="Izquierdo J."/>
            <person name="Woyke T."/>
        </authorList>
    </citation>
    <scope>NUCLEOTIDE SEQUENCE [LARGE SCALE GENOMIC DNA]</scope>
    <source>
        <strain evidence="3">DSM 19732 / NBRC 101661 / EBR45</strain>
    </source>
</reference>
<feature type="transmembrane region" description="Helical" evidence="1">
    <location>
        <begin position="6"/>
        <end position="26"/>
    </location>
</feature>
<dbReference type="InterPro" id="IPR021338">
    <property type="entry name" value="DUF2953"/>
</dbReference>
<evidence type="ECO:0000313" key="3">
    <source>
        <dbReference type="Proteomes" id="UP000005435"/>
    </source>
</evidence>